<organism evidence="1 2">
    <name type="scientific">Porites evermanni</name>
    <dbReference type="NCBI Taxonomy" id="104178"/>
    <lineage>
        <taxon>Eukaryota</taxon>
        <taxon>Metazoa</taxon>
        <taxon>Cnidaria</taxon>
        <taxon>Anthozoa</taxon>
        <taxon>Hexacorallia</taxon>
        <taxon>Scleractinia</taxon>
        <taxon>Fungiina</taxon>
        <taxon>Poritidae</taxon>
        <taxon>Porites</taxon>
    </lineage>
</organism>
<dbReference type="InterPro" id="IPR001753">
    <property type="entry name" value="Enoyl-CoA_hydra/iso"/>
</dbReference>
<evidence type="ECO:0000313" key="2">
    <source>
        <dbReference type="Proteomes" id="UP001159427"/>
    </source>
</evidence>
<name>A0ABN8MXF4_9CNID</name>
<dbReference type="InterPro" id="IPR029045">
    <property type="entry name" value="ClpP/crotonase-like_dom_sf"/>
</dbReference>
<dbReference type="PANTHER" id="PTHR11941:SF75">
    <property type="entry name" value="ENOYL-COA HYDRATASE_ISOMERASE FAMILY PROTEIN"/>
    <property type="match status" value="1"/>
</dbReference>
<protein>
    <submittedName>
        <fullName evidence="1">Uncharacterized protein</fullName>
    </submittedName>
</protein>
<comment type="caution">
    <text evidence="1">The sequence shown here is derived from an EMBL/GenBank/DDBJ whole genome shotgun (WGS) entry which is preliminary data.</text>
</comment>
<dbReference type="Proteomes" id="UP001159427">
    <property type="component" value="Unassembled WGS sequence"/>
</dbReference>
<dbReference type="SUPFAM" id="SSF52096">
    <property type="entry name" value="ClpP/crotonase"/>
    <property type="match status" value="1"/>
</dbReference>
<dbReference type="CDD" id="cd06558">
    <property type="entry name" value="crotonase-like"/>
    <property type="match status" value="1"/>
</dbReference>
<dbReference type="Pfam" id="PF00378">
    <property type="entry name" value="ECH_1"/>
    <property type="match status" value="1"/>
</dbReference>
<proteinExistence type="predicted"/>
<keyword evidence="2" id="KW-1185">Reference proteome</keyword>
<dbReference type="EMBL" id="CALNXI010000710">
    <property type="protein sequence ID" value="CAH3038205.1"/>
    <property type="molecule type" value="Genomic_DNA"/>
</dbReference>
<dbReference type="Gene3D" id="3.90.226.10">
    <property type="entry name" value="2-enoyl-CoA Hydratase, Chain A, domain 1"/>
    <property type="match status" value="1"/>
</dbReference>
<evidence type="ECO:0000313" key="1">
    <source>
        <dbReference type="EMBL" id="CAH3038205.1"/>
    </source>
</evidence>
<accession>A0ABN8MXF4</accession>
<sequence>MAPKMFEVSFKENYAILSMKCGENRLNPKFLEDFHCALDKIERNKDVQFLITTGDGKFYSNGIDLEFLGRCTAEEKLKTINGFPSAILRLLTFPVPTIAALNGHAFAGGGILALAHDYRVMRTKRGWFCLPEVDLHLQFGKANLLLLRAKIKDPKILSDAVLMGKRFVAEEALSGGIIQKICSAEQLLDTAVQMGKEAVGEKKFKRHFFKEFKTNLYSDIVEAFQRQISNTEESLEVISNFSLSSKL</sequence>
<dbReference type="PANTHER" id="PTHR11941">
    <property type="entry name" value="ENOYL-COA HYDRATASE-RELATED"/>
    <property type="match status" value="1"/>
</dbReference>
<gene>
    <name evidence="1" type="ORF">PEVE_00039844</name>
</gene>
<reference evidence="1 2" key="1">
    <citation type="submission" date="2022-05" db="EMBL/GenBank/DDBJ databases">
        <authorList>
            <consortium name="Genoscope - CEA"/>
            <person name="William W."/>
        </authorList>
    </citation>
    <scope>NUCLEOTIDE SEQUENCE [LARGE SCALE GENOMIC DNA]</scope>
</reference>